<organism evidence="1 2">
    <name type="scientific">Coniosporium uncinatum</name>
    <dbReference type="NCBI Taxonomy" id="93489"/>
    <lineage>
        <taxon>Eukaryota</taxon>
        <taxon>Fungi</taxon>
        <taxon>Dikarya</taxon>
        <taxon>Ascomycota</taxon>
        <taxon>Pezizomycotina</taxon>
        <taxon>Dothideomycetes</taxon>
        <taxon>Dothideomycetes incertae sedis</taxon>
        <taxon>Coniosporium</taxon>
    </lineage>
</organism>
<reference evidence="1" key="1">
    <citation type="submission" date="2024-09" db="EMBL/GenBank/DDBJ databases">
        <title>Black Yeasts Isolated from many extreme environments.</title>
        <authorList>
            <person name="Coleine C."/>
            <person name="Stajich J.E."/>
            <person name="Selbmann L."/>
        </authorList>
    </citation>
    <scope>NUCLEOTIDE SEQUENCE</scope>
    <source>
        <strain evidence="1">CCFEE 5737</strain>
    </source>
</reference>
<evidence type="ECO:0000313" key="1">
    <source>
        <dbReference type="EMBL" id="KAK3078931.1"/>
    </source>
</evidence>
<dbReference type="Proteomes" id="UP001186974">
    <property type="component" value="Unassembled WGS sequence"/>
</dbReference>
<comment type="caution">
    <text evidence="1">The sequence shown here is derived from an EMBL/GenBank/DDBJ whole genome shotgun (WGS) entry which is preliminary data.</text>
</comment>
<accession>A0ACC3DQF5</accession>
<keyword evidence="2" id="KW-1185">Reference proteome</keyword>
<dbReference type="EMBL" id="JAWDJW010001506">
    <property type="protein sequence ID" value="KAK3078931.1"/>
    <property type="molecule type" value="Genomic_DNA"/>
</dbReference>
<gene>
    <name evidence="1" type="ORF">LTS18_006260</name>
</gene>
<sequence length="341" mass="38603">MPSMTPKKRTLDSFFTSSSPAKKQRTEPSLENAFNHPTYPFPVPSLPDTIIEKLNTSPAGSSKRINDQPDLDLLYHHSFIHKDIARDLFDFLRQHLFFYRVHYKIKRGPSEHSISTPRYTTVFGVDSTSAFSPTPSNHLIDPLSGHPVPKDRYKCRPRPLPSCLQHLCRTTEESTLETFNFCLVNYYADGADSISFHSDDEHFLSPEPAIASFSLGARRDFLMKHKAAVPPNKDDAEPVSSSTAGDGKGKDNDSSSSSSLKFVLQSGDMLLMRGKTQTCWLHSIPKRKGVEGPRAGRINITFRKAVKREGTENYYRYNVGDGEPYRWDEKRGEMVVWKKEG</sequence>
<evidence type="ECO:0000313" key="2">
    <source>
        <dbReference type="Proteomes" id="UP001186974"/>
    </source>
</evidence>
<proteinExistence type="predicted"/>
<name>A0ACC3DQF5_9PEZI</name>
<protein>
    <submittedName>
        <fullName evidence="1">Uncharacterized protein</fullName>
    </submittedName>
</protein>